<gene>
    <name evidence="2" type="ORF">PRI8871_00383</name>
</gene>
<proteinExistence type="predicted"/>
<sequence length="246" mass="27778">MTAQVTEIWRHPIKSHGREAIDRVALSEGQTLPYDRLWAVAHEASDADGTKWATCHGFSRGSQAPELAAIWASLDEASERITLTHPKRSPLTFHPDTESDKLIDWTRGFIPEGRAQSARIVRGQTTGFPDTESTITIGNMSSHRAVEQWFGRPLSIHRWRCNIWVDGLAPWEEFDWMDRDIQIGSAVLRVVERTDRCLHTAANPETGRRDVDTLALLDHWNHRDFTVRAQVVTAGVVAKGDTVQRV</sequence>
<dbReference type="InterPro" id="IPR011037">
    <property type="entry name" value="Pyrv_Knase-like_insert_dom_sf"/>
</dbReference>
<dbReference type="RefSeq" id="WP_108884487.1">
    <property type="nucleotide sequence ID" value="NZ_OMOJ01000001.1"/>
</dbReference>
<dbReference type="EMBL" id="OMOJ01000001">
    <property type="protein sequence ID" value="SPF77797.1"/>
    <property type="molecule type" value="Genomic_DNA"/>
</dbReference>
<name>A0A2R8APH9_9RHOB</name>
<dbReference type="GO" id="GO:0030151">
    <property type="term" value="F:molybdenum ion binding"/>
    <property type="evidence" value="ECO:0007669"/>
    <property type="project" value="InterPro"/>
</dbReference>
<feature type="domain" description="MOSC" evidence="1">
    <location>
        <begin position="104"/>
        <end position="246"/>
    </location>
</feature>
<evidence type="ECO:0000313" key="2">
    <source>
        <dbReference type="EMBL" id="SPF77797.1"/>
    </source>
</evidence>
<dbReference type="InterPro" id="IPR005302">
    <property type="entry name" value="MoCF_Sase_C"/>
</dbReference>
<dbReference type="GO" id="GO:0030170">
    <property type="term" value="F:pyridoxal phosphate binding"/>
    <property type="evidence" value="ECO:0007669"/>
    <property type="project" value="InterPro"/>
</dbReference>
<accession>A0A2R8APH9</accession>
<dbReference type="OrthoDB" id="581532at2"/>
<organism evidence="2 3">
    <name type="scientific">Pseudoprimorskyibacter insulae</name>
    <dbReference type="NCBI Taxonomy" id="1695997"/>
    <lineage>
        <taxon>Bacteria</taxon>
        <taxon>Pseudomonadati</taxon>
        <taxon>Pseudomonadota</taxon>
        <taxon>Alphaproteobacteria</taxon>
        <taxon>Rhodobacterales</taxon>
        <taxon>Paracoccaceae</taxon>
        <taxon>Pseudoprimorskyibacter</taxon>
    </lineage>
</organism>
<dbReference type="Proteomes" id="UP000244904">
    <property type="component" value="Unassembled WGS sequence"/>
</dbReference>
<keyword evidence="3" id="KW-1185">Reference proteome</keyword>
<dbReference type="InterPro" id="IPR005303">
    <property type="entry name" value="MOCOS_middle"/>
</dbReference>
<evidence type="ECO:0000259" key="1">
    <source>
        <dbReference type="PROSITE" id="PS51340"/>
    </source>
</evidence>
<dbReference type="AlphaFoldDB" id="A0A2R8APH9"/>
<protein>
    <recommendedName>
        <fullName evidence="1">MOSC domain-containing protein</fullName>
    </recommendedName>
</protein>
<reference evidence="3" key="1">
    <citation type="submission" date="2018-03" db="EMBL/GenBank/DDBJ databases">
        <authorList>
            <person name="Rodrigo-Torres L."/>
            <person name="Arahal R. D."/>
            <person name="Lucena T."/>
        </authorList>
    </citation>
    <scope>NUCLEOTIDE SEQUENCE [LARGE SCALE GENOMIC DNA]</scope>
    <source>
        <strain evidence="3">CECT 8871</strain>
    </source>
</reference>
<dbReference type="GO" id="GO:0003824">
    <property type="term" value="F:catalytic activity"/>
    <property type="evidence" value="ECO:0007669"/>
    <property type="project" value="InterPro"/>
</dbReference>
<dbReference type="SUPFAM" id="SSF50800">
    <property type="entry name" value="PK beta-barrel domain-like"/>
    <property type="match status" value="1"/>
</dbReference>
<dbReference type="PROSITE" id="PS51340">
    <property type="entry name" value="MOSC"/>
    <property type="match status" value="1"/>
</dbReference>
<dbReference type="Pfam" id="PF03476">
    <property type="entry name" value="MOSC_N"/>
    <property type="match status" value="1"/>
</dbReference>
<dbReference type="Pfam" id="PF03473">
    <property type="entry name" value="MOSC"/>
    <property type="match status" value="1"/>
</dbReference>
<evidence type="ECO:0000313" key="3">
    <source>
        <dbReference type="Proteomes" id="UP000244904"/>
    </source>
</evidence>